<sequence>MANKTTDSSTVLAVGLGTSYSTAFDLDAVERLRSKPICADCDLSGASMTGSYLPGAILTNLTGADLKEANMNGADLLGANLSGAELPGANLSNANLSKASLSGANLSNASLSGAVLTVASLRGARLAQVQLSGANLEGANLHLVLNLDAALLGRETLQHNNAGRPHR</sequence>
<dbReference type="Proteomes" id="UP001058098">
    <property type="component" value="Chromosome"/>
</dbReference>
<accession>A0ABY5QRP6</accession>
<protein>
    <submittedName>
        <fullName evidence="1">Pentapeptide repeat-containing protein</fullName>
    </submittedName>
</protein>
<reference evidence="1" key="1">
    <citation type="submission" date="2020-09" db="EMBL/GenBank/DDBJ databases">
        <title>Rhizobia associated with sainfoin plants.</title>
        <authorList>
            <person name="Asharfi S."/>
            <person name="Kuzmanovic N."/>
            <person name="Bunk B."/>
            <person name="Sproeer C."/>
            <person name="Becker M."/>
            <person name="Thuenen T."/>
        </authorList>
    </citation>
    <scope>NUCLEOTIDE SEQUENCE</scope>
    <source>
        <strain evidence="1">OM4</strain>
    </source>
</reference>
<evidence type="ECO:0000313" key="2">
    <source>
        <dbReference type="Proteomes" id="UP001058098"/>
    </source>
</evidence>
<dbReference type="PANTHER" id="PTHR14136:SF17">
    <property type="entry name" value="BTB_POZ DOMAIN-CONTAINING PROTEIN KCTD9"/>
    <property type="match status" value="1"/>
</dbReference>
<dbReference type="InterPro" id="IPR051082">
    <property type="entry name" value="Pentapeptide-BTB/POZ_domain"/>
</dbReference>
<name>A0ABY5QRP6_9HYPH</name>
<organism evidence="1 2">
    <name type="scientific">Mesorhizobium onobrychidis</name>
    <dbReference type="NCBI Taxonomy" id="2775404"/>
    <lineage>
        <taxon>Bacteria</taxon>
        <taxon>Pseudomonadati</taxon>
        <taxon>Pseudomonadota</taxon>
        <taxon>Alphaproteobacteria</taxon>
        <taxon>Hyphomicrobiales</taxon>
        <taxon>Phyllobacteriaceae</taxon>
        <taxon>Mesorhizobium</taxon>
    </lineage>
</organism>
<dbReference type="SUPFAM" id="SSF141571">
    <property type="entry name" value="Pentapeptide repeat-like"/>
    <property type="match status" value="1"/>
</dbReference>
<gene>
    <name evidence="1" type="ORF">IHQ72_23705</name>
</gene>
<dbReference type="EMBL" id="CP062229">
    <property type="protein sequence ID" value="UVC13698.1"/>
    <property type="molecule type" value="Genomic_DNA"/>
</dbReference>
<dbReference type="InterPro" id="IPR001646">
    <property type="entry name" value="5peptide_repeat"/>
</dbReference>
<dbReference type="PANTHER" id="PTHR14136">
    <property type="entry name" value="BTB_POZ DOMAIN-CONTAINING PROTEIN KCTD9"/>
    <property type="match status" value="1"/>
</dbReference>
<dbReference type="Pfam" id="PF00805">
    <property type="entry name" value="Pentapeptide"/>
    <property type="match status" value="2"/>
</dbReference>
<dbReference type="Gene3D" id="2.160.20.80">
    <property type="entry name" value="E3 ubiquitin-protein ligase SopA"/>
    <property type="match status" value="1"/>
</dbReference>
<proteinExistence type="predicted"/>
<keyword evidence="2" id="KW-1185">Reference proteome</keyword>
<evidence type="ECO:0000313" key="1">
    <source>
        <dbReference type="EMBL" id="UVC13698.1"/>
    </source>
</evidence>